<comment type="caution">
    <text evidence="7">The sequence shown here is derived from an EMBL/GenBank/DDBJ whole genome shotgun (WGS) entry which is preliminary data.</text>
</comment>
<dbReference type="InterPro" id="IPR012001">
    <property type="entry name" value="Thiamin_PyroP_enz_TPP-bd_dom"/>
</dbReference>
<evidence type="ECO:0000313" key="8">
    <source>
        <dbReference type="Proteomes" id="UP000316199"/>
    </source>
</evidence>
<evidence type="ECO:0000259" key="6">
    <source>
        <dbReference type="Pfam" id="PF02776"/>
    </source>
</evidence>
<evidence type="ECO:0000256" key="1">
    <source>
        <dbReference type="ARBA" id="ARBA00007812"/>
    </source>
</evidence>
<dbReference type="InterPro" id="IPR029035">
    <property type="entry name" value="DHS-like_NAD/FAD-binding_dom"/>
</dbReference>
<accession>A0A520S5Q5</accession>
<dbReference type="InterPro" id="IPR011766">
    <property type="entry name" value="TPP_enzyme_TPP-bd"/>
</dbReference>
<evidence type="ECO:0000259" key="5">
    <source>
        <dbReference type="Pfam" id="PF02775"/>
    </source>
</evidence>
<proteinExistence type="inferred from homology"/>
<dbReference type="GO" id="GO:0003984">
    <property type="term" value="F:acetolactate synthase activity"/>
    <property type="evidence" value="ECO:0007669"/>
    <property type="project" value="TreeGrafter"/>
</dbReference>
<evidence type="ECO:0000256" key="2">
    <source>
        <dbReference type="ARBA" id="ARBA00023052"/>
    </source>
</evidence>
<dbReference type="AlphaFoldDB" id="A0A520S5Q5"/>
<dbReference type="Pfam" id="PF02776">
    <property type="entry name" value="TPP_enzyme_N"/>
    <property type="match status" value="1"/>
</dbReference>
<reference evidence="7 8" key="1">
    <citation type="submission" date="2019-02" db="EMBL/GenBank/DDBJ databases">
        <title>Prokaryotic population dynamics and viral predation in marine succession experiment using metagenomics: the confinement effect.</title>
        <authorList>
            <person name="Haro-Moreno J.M."/>
            <person name="Rodriguez-Valera F."/>
            <person name="Lopez-Perez M."/>
        </authorList>
    </citation>
    <scope>NUCLEOTIDE SEQUENCE [LARGE SCALE GENOMIC DNA]</scope>
    <source>
        <strain evidence="7">MED-G157</strain>
    </source>
</reference>
<dbReference type="GO" id="GO:0005948">
    <property type="term" value="C:acetolactate synthase complex"/>
    <property type="evidence" value="ECO:0007669"/>
    <property type="project" value="TreeGrafter"/>
</dbReference>
<comment type="similarity">
    <text evidence="1 3">Belongs to the TPP enzyme family.</text>
</comment>
<feature type="domain" description="Thiamine pyrophosphate enzyme central" evidence="4">
    <location>
        <begin position="188"/>
        <end position="324"/>
    </location>
</feature>
<dbReference type="Pfam" id="PF02775">
    <property type="entry name" value="TPP_enzyme_C"/>
    <property type="match status" value="1"/>
</dbReference>
<dbReference type="GO" id="GO:0050660">
    <property type="term" value="F:flavin adenine dinucleotide binding"/>
    <property type="evidence" value="ECO:0007669"/>
    <property type="project" value="TreeGrafter"/>
</dbReference>
<dbReference type="GO" id="GO:0009099">
    <property type="term" value="P:L-valine biosynthetic process"/>
    <property type="evidence" value="ECO:0007669"/>
    <property type="project" value="TreeGrafter"/>
</dbReference>
<dbReference type="PANTHER" id="PTHR18968:SF13">
    <property type="entry name" value="ACETOLACTATE SYNTHASE CATALYTIC SUBUNIT, MITOCHONDRIAL"/>
    <property type="match status" value="1"/>
</dbReference>
<dbReference type="Gene3D" id="3.40.50.1220">
    <property type="entry name" value="TPP-binding domain"/>
    <property type="match status" value="1"/>
</dbReference>
<dbReference type="Pfam" id="PF00205">
    <property type="entry name" value="TPP_enzyme_M"/>
    <property type="match status" value="1"/>
</dbReference>
<evidence type="ECO:0000313" key="7">
    <source>
        <dbReference type="EMBL" id="RZO77798.1"/>
    </source>
</evidence>
<dbReference type="Gene3D" id="3.40.50.970">
    <property type="match status" value="2"/>
</dbReference>
<dbReference type="Proteomes" id="UP000316199">
    <property type="component" value="Unassembled WGS sequence"/>
</dbReference>
<dbReference type="SUPFAM" id="SSF52518">
    <property type="entry name" value="Thiamin diphosphate-binding fold (THDP-binding)"/>
    <property type="match status" value="2"/>
</dbReference>
<gene>
    <name evidence="7" type="ORF">EVA68_00815</name>
</gene>
<dbReference type="InterPro" id="IPR029061">
    <property type="entry name" value="THDP-binding"/>
</dbReference>
<dbReference type="SUPFAM" id="SSF52467">
    <property type="entry name" value="DHS-like NAD/FAD-binding domain"/>
    <property type="match status" value="1"/>
</dbReference>
<feature type="domain" description="Thiamine pyrophosphate enzyme TPP-binding" evidence="5">
    <location>
        <begin position="412"/>
        <end position="541"/>
    </location>
</feature>
<dbReference type="CDD" id="cd07035">
    <property type="entry name" value="TPP_PYR_POX_like"/>
    <property type="match status" value="1"/>
</dbReference>
<dbReference type="InterPro" id="IPR045229">
    <property type="entry name" value="TPP_enz"/>
</dbReference>
<dbReference type="GO" id="GO:0009097">
    <property type="term" value="P:isoleucine biosynthetic process"/>
    <property type="evidence" value="ECO:0007669"/>
    <property type="project" value="TreeGrafter"/>
</dbReference>
<dbReference type="EMBL" id="SHAG01000001">
    <property type="protein sequence ID" value="RZO77798.1"/>
    <property type="molecule type" value="Genomic_DNA"/>
</dbReference>
<evidence type="ECO:0000256" key="3">
    <source>
        <dbReference type="RuleBase" id="RU362132"/>
    </source>
</evidence>
<dbReference type="InterPro" id="IPR012000">
    <property type="entry name" value="Thiamin_PyroP_enz_cen_dom"/>
</dbReference>
<organism evidence="7 8">
    <name type="scientific">OM182 bacterium</name>
    <dbReference type="NCBI Taxonomy" id="2510334"/>
    <lineage>
        <taxon>Bacteria</taxon>
        <taxon>Pseudomonadati</taxon>
        <taxon>Pseudomonadota</taxon>
        <taxon>Gammaproteobacteria</taxon>
        <taxon>OMG group</taxon>
        <taxon>OM182 clade</taxon>
    </lineage>
</organism>
<dbReference type="CDD" id="cd02002">
    <property type="entry name" value="TPP_BFDC"/>
    <property type="match status" value="1"/>
</dbReference>
<dbReference type="GO" id="GO:0000287">
    <property type="term" value="F:magnesium ion binding"/>
    <property type="evidence" value="ECO:0007669"/>
    <property type="project" value="InterPro"/>
</dbReference>
<dbReference type="GO" id="GO:0030976">
    <property type="term" value="F:thiamine pyrophosphate binding"/>
    <property type="evidence" value="ECO:0007669"/>
    <property type="project" value="InterPro"/>
</dbReference>
<dbReference type="PANTHER" id="PTHR18968">
    <property type="entry name" value="THIAMINE PYROPHOSPHATE ENZYMES"/>
    <property type="match status" value="1"/>
</dbReference>
<sequence length="550" mass="59582">MLGRQVFLDSLLAHGATKIFGNPGTTETPLLDNLMDYPDLEYIFHLHEGVAVGAANFYAQASNSTAVASMHVAPGLGNAIGMMYGALKNHSPMIVTAGAQDTRIRLADPLLGHDLVSMAKPVTKWSVQVEHADEMAAIMQRAFKIANEHPKGPVFVALPINVMEQETKFSATTAGFLKNRGLASAETLDQLADLIRNSKSIGIVAGDDVVTSGSRQALVALSEKIGAGVHLEIVCGQFPFPSRHPHFLGRVGPDGAAHRDVLGEYDTVLLVGGPFFEDVWHSEVSPFADAVTLIQIEPTESRLAHNFQLTLGIAADIKDTLERLLKLVGNEIIYDERCKALKKHYLTRKEDAESQFAKAKERSPMTPARAMYELGRALPDNVVISEESITAAPDVHRNFDVGGKTAFYAPRGGGIGHGLCGCLGVAVAHQGEQVVAISGDGSAMYSIQGLWTAAYHKLKILFVILSNREYRILKHNMNNYRRRFDVKSNGPYVFMDLTEPCLNFVGMAEGMGVPGRKVDNPTDIANAVSEALTMEGPYILDLVVEGLDPN</sequence>
<feature type="domain" description="Thiamine pyrophosphate enzyme N-terminal TPP-binding" evidence="6">
    <location>
        <begin position="3"/>
        <end position="105"/>
    </location>
</feature>
<keyword evidence="2 3" id="KW-0786">Thiamine pyrophosphate</keyword>
<evidence type="ECO:0000259" key="4">
    <source>
        <dbReference type="Pfam" id="PF00205"/>
    </source>
</evidence>
<protein>
    <submittedName>
        <fullName evidence="7">Thiamine pyrophosphate-binding protein</fullName>
    </submittedName>
</protein>
<name>A0A520S5Q5_9GAMM</name>